<name>A0A7S8HBN4_9HYPH</name>
<keyword evidence="2 9" id="KW-0813">Transport</keyword>
<comment type="function">
    <text evidence="9">Part of the tripartite ATP-independent periplasmic (TRAP) transport system.</text>
</comment>
<feature type="transmembrane region" description="Helical" evidence="9">
    <location>
        <begin position="112"/>
        <end position="133"/>
    </location>
</feature>
<keyword evidence="7 9" id="KW-0472">Membrane</keyword>
<keyword evidence="3" id="KW-1003">Cell membrane</keyword>
<evidence type="ECO:0000256" key="3">
    <source>
        <dbReference type="ARBA" id="ARBA00022475"/>
    </source>
</evidence>
<evidence type="ECO:0000256" key="8">
    <source>
        <dbReference type="ARBA" id="ARBA00038436"/>
    </source>
</evidence>
<keyword evidence="4 9" id="KW-0997">Cell inner membrane</keyword>
<dbReference type="RefSeq" id="WP_213164072.1">
    <property type="nucleotide sequence ID" value="NZ_CP058214.1"/>
</dbReference>
<evidence type="ECO:0000256" key="6">
    <source>
        <dbReference type="ARBA" id="ARBA00022989"/>
    </source>
</evidence>
<dbReference type="InterPro" id="IPR007387">
    <property type="entry name" value="TRAP_DctQ"/>
</dbReference>
<evidence type="ECO:0000313" key="12">
    <source>
        <dbReference type="Proteomes" id="UP000593594"/>
    </source>
</evidence>
<proteinExistence type="inferred from homology"/>
<keyword evidence="12" id="KW-1185">Reference proteome</keyword>
<dbReference type="AlphaFoldDB" id="A0A7S8HBN4"/>
<dbReference type="GO" id="GO:0015740">
    <property type="term" value="P:C4-dicarboxylate transport"/>
    <property type="evidence" value="ECO:0007669"/>
    <property type="project" value="TreeGrafter"/>
</dbReference>
<comment type="similarity">
    <text evidence="8 9">Belongs to the TRAP transporter small permease family.</text>
</comment>
<dbReference type="InterPro" id="IPR055348">
    <property type="entry name" value="DctQ"/>
</dbReference>
<protein>
    <recommendedName>
        <fullName evidence="9">TRAP transporter small permease protein</fullName>
    </recommendedName>
</protein>
<keyword evidence="5 9" id="KW-0812">Transmembrane</keyword>
<evidence type="ECO:0000256" key="9">
    <source>
        <dbReference type="RuleBase" id="RU369079"/>
    </source>
</evidence>
<accession>A0A7S8HBN4</accession>
<dbReference type="KEGG" id="kmn:HW532_09100"/>
<reference evidence="11 12" key="1">
    <citation type="submission" date="2020-06" db="EMBL/GenBank/DDBJ databases">
        <title>Genome sequence of 2 isolates from Red Sea Mangroves.</title>
        <authorList>
            <person name="Sefrji F."/>
            <person name="Michoud G."/>
            <person name="Merlino G."/>
            <person name="Daffonchio D."/>
        </authorList>
    </citation>
    <scope>NUCLEOTIDE SEQUENCE [LARGE SCALE GENOMIC DNA]</scope>
    <source>
        <strain evidence="11 12">R1DC25</strain>
    </source>
</reference>
<dbReference type="Pfam" id="PF04290">
    <property type="entry name" value="DctQ"/>
    <property type="match status" value="1"/>
</dbReference>
<comment type="subunit">
    <text evidence="9">The complex comprises the extracytoplasmic solute receptor protein and the two transmembrane proteins.</text>
</comment>
<dbReference type="PANTHER" id="PTHR35011">
    <property type="entry name" value="2,3-DIKETO-L-GULONATE TRAP TRANSPORTER SMALL PERMEASE PROTEIN YIAM"/>
    <property type="match status" value="1"/>
</dbReference>
<evidence type="ECO:0000256" key="2">
    <source>
        <dbReference type="ARBA" id="ARBA00022448"/>
    </source>
</evidence>
<evidence type="ECO:0000313" key="11">
    <source>
        <dbReference type="EMBL" id="QPC42837.1"/>
    </source>
</evidence>
<dbReference type="EMBL" id="CP058214">
    <property type="protein sequence ID" value="QPC42837.1"/>
    <property type="molecule type" value="Genomic_DNA"/>
</dbReference>
<dbReference type="Proteomes" id="UP000593594">
    <property type="component" value="Chromosome"/>
</dbReference>
<dbReference type="GO" id="GO:0005886">
    <property type="term" value="C:plasma membrane"/>
    <property type="evidence" value="ECO:0007669"/>
    <property type="project" value="UniProtKB-SubCell"/>
</dbReference>
<organism evidence="11 12">
    <name type="scientific">Kaustia mangrovi</name>
    <dbReference type="NCBI Taxonomy" id="2593653"/>
    <lineage>
        <taxon>Bacteria</taxon>
        <taxon>Pseudomonadati</taxon>
        <taxon>Pseudomonadota</taxon>
        <taxon>Alphaproteobacteria</taxon>
        <taxon>Hyphomicrobiales</taxon>
        <taxon>Parvibaculaceae</taxon>
        <taxon>Kaustia</taxon>
    </lineage>
</organism>
<feature type="transmembrane region" description="Helical" evidence="9">
    <location>
        <begin position="153"/>
        <end position="173"/>
    </location>
</feature>
<sequence>MSDDTLAGAAAPAVPAPVAAVLSAADGLAVLGGWLAAACLAGLTCLISAEIVTAAASRLFPSLPGGISIAWEYSAYLMGSAFLFGSALALRAGSHIRMSVLLARLRARGRRVVETVASLIGLLVTGFLAWSLVVFAVRSWQGGQISGGSFTPLWIPQAALAAGAIMLAVQMAARLLRCLLGLRPDDERFKVSGAGE</sequence>
<feature type="transmembrane region" description="Helical" evidence="9">
    <location>
        <begin position="6"/>
        <end position="25"/>
    </location>
</feature>
<gene>
    <name evidence="11" type="ORF">HW532_09100</name>
</gene>
<evidence type="ECO:0000259" key="10">
    <source>
        <dbReference type="Pfam" id="PF04290"/>
    </source>
</evidence>
<comment type="caution">
    <text evidence="9">Lacks conserved residue(s) required for the propagation of feature annotation.</text>
</comment>
<evidence type="ECO:0000256" key="1">
    <source>
        <dbReference type="ARBA" id="ARBA00004429"/>
    </source>
</evidence>
<evidence type="ECO:0000256" key="4">
    <source>
        <dbReference type="ARBA" id="ARBA00022519"/>
    </source>
</evidence>
<dbReference type="GO" id="GO:0022857">
    <property type="term" value="F:transmembrane transporter activity"/>
    <property type="evidence" value="ECO:0007669"/>
    <property type="project" value="UniProtKB-UniRule"/>
</dbReference>
<dbReference type="PANTHER" id="PTHR35011:SF10">
    <property type="entry name" value="TRAP TRANSPORTER SMALL PERMEASE PROTEIN"/>
    <property type="match status" value="1"/>
</dbReference>
<feature type="transmembrane region" description="Helical" evidence="9">
    <location>
        <begin position="73"/>
        <end position="92"/>
    </location>
</feature>
<keyword evidence="6 9" id="KW-1133">Transmembrane helix</keyword>
<feature type="domain" description="Tripartite ATP-independent periplasmic transporters DctQ component" evidence="10">
    <location>
        <begin position="64"/>
        <end position="179"/>
    </location>
</feature>
<feature type="transmembrane region" description="Helical" evidence="9">
    <location>
        <begin position="32"/>
        <end position="53"/>
    </location>
</feature>
<comment type="subcellular location">
    <subcellularLocation>
        <location evidence="1 9">Cell inner membrane</location>
        <topology evidence="1 9">Multi-pass membrane protein</topology>
    </subcellularLocation>
</comment>
<evidence type="ECO:0000256" key="7">
    <source>
        <dbReference type="ARBA" id="ARBA00023136"/>
    </source>
</evidence>
<evidence type="ECO:0000256" key="5">
    <source>
        <dbReference type="ARBA" id="ARBA00022692"/>
    </source>
</evidence>